<accession>B8D4K0</accession>
<dbReference type="HOGENOM" id="CLU_2419883_0_0_2"/>
<sequence>MGGIMDLVYQLLYSLPITVTPEPPPGIGEAVSRVLSWLYWLSWVAVLGAGFYGVLKIVTGDGDEGRRFIISAIVGGVLLAFLWLILSALIS</sequence>
<dbReference type="EMBL" id="CP001140">
    <property type="protein sequence ID" value="ACL11031.1"/>
    <property type="molecule type" value="Genomic_DNA"/>
</dbReference>
<keyword evidence="1" id="KW-1133">Transmembrane helix</keyword>
<evidence type="ECO:0000256" key="1">
    <source>
        <dbReference type="SAM" id="Phobius"/>
    </source>
</evidence>
<dbReference type="KEGG" id="dka:DKAM_0705"/>
<dbReference type="Proteomes" id="UP000006903">
    <property type="component" value="Chromosome"/>
</dbReference>
<evidence type="ECO:0000313" key="3">
    <source>
        <dbReference type="Proteomes" id="UP000006903"/>
    </source>
</evidence>
<feature type="transmembrane region" description="Helical" evidence="1">
    <location>
        <begin position="67"/>
        <end position="90"/>
    </location>
</feature>
<dbReference type="STRING" id="490899.DKAM_0705"/>
<proteinExistence type="predicted"/>
<reference evidence="2 3" key="1">
    <citation type="journal article" date="2009" name="J. Bacteriol.">
        <title>Complete genome sequence of the anaerobic, protein-degrading hyperthermophilic crenarchaeon Desulfurococcus kamchatkensis.</title>
        <authorList>
            <person name="Ravin N.V."/>
            <person name="Mardanov A.V."/>
            <person name="Beletsky A.V."/>
            <person name="Kublanov I.V."/>
            <person name="Kolganova T.V."/>
            <person name="Lebedinsky A.V."/>
            <person name="Chernyh N.A."/>
            <person name="Bonch-Osmolovskaya E.A."/>
            <person name="Skryabin K.G."/>
        </authorList>
    </citation>
    <scope>NUCLEOTIDE SEQUENCE [LARGE SCALE GENOMIC DNA]</scope>
    <source>
        <strain evidence="3">DSM 18924 / JCM 16383 / VKM B-2413 / 1221n</strain>
    </source>
</reference>
<keyword evidence="1" id="KW-0812">Transmembrane</keyword>
<feature type="transmembrane region" description="Helical" evidence="1">
    <location>
        <begin position="37"/>
        <end position="55"/>
    </location>
</feature>
<dbReference type="AlphaFoldDB" id="B8D4K0"/>
<name>B8D4K0_DESA1</name>
<organism evidence="2 3">
    <name type="scientific">Desulfurococcus amylolyticus (strain DSM 18924 / JCM 16383 / VKM B-2413 / 1221n)</name>
    <name type="common">Desulfurococcus kamchatkensis</name>
    <dbReference type="NCBI Taxonomy" id="490899"/>
    <lineage>
        <taxon>Archaea</taxon>
        <taxon>Thermoproteota</taxon>
        <taxon>Thermoprotei</taxon>
        <taxon>Desulfurococcales</taxon>
        <taxon>Desulfurococcaceae</taxon>
        <taxon>Desulfurococcus</taxon>
    </lineage>
</organism>
<evidence type="ECO:0000313" key="2">
    <source>
        <dbReference type="EMBL" id="ACL11031.1"/>
    </source>
</evidence>
<dbReference type="eggNOG" id="arCOG09900">
    <property type="taxonomic scope" value="Archaea"/>
</dbReference>
<gene>
    <name evidence="2" type="ordered locus">DKAM_0705</name>
</gene>
<keyword evidence="1" id="KW-0472">Membrane</keyword>
<protein>
    <submittedName>
        <fullName evidence="2">Uncharacterized protein</fullName>
    </submittedName>
</protein>